<proteinExistence type="predicted"/>
<evidence type="ECO:0000313" key="1">
    <source>
        <dbReference type="EMBL" id="CAG8740600.1"/>
    </source>
</evidence>
<organism evidence="1 2">
    <name type="scientific">Acaulospora colombiana</name>
    <dbReference type="NCBI Taxonomy" id="27376"/>
    <lineage>
        <taxon>Eukaryota</taxon>
        <taxon>Fungi</taxon>
        <taxon>Fungi incertae sedis</taxon>
        <taxon>Mucoromycota</taxon>
        <taxon>Glomeromycotina</taxon>
        <taxon>Glomeromycetes</taxon>
        <taxon>Diversisporales</taxon>
        <taxon>Acaulosporaceae</taxon>
        <taxon>Acaulospora</taxon>
    </lineage>
</organism>
<feature type="non-terminal residue" evidence="1">
    <location>
        <position position="44"/>
    </location>
</feature>
<protein>
    <submittedName>
        <fullName evidence="1">3268_t:CDS:1</fullName>
    </submittedName>
</protein>
<reference evidence="1" key="1">
    <citation type="submission" date="2021-06" db="EMBL/GenBank/DDBJ databases">
        <authorList>
            <person name="Kallberg Y."/>
            <person name="Tangrot J."/>
            <person name="Rosling A."/>
        </authorList>
    </citation>
    <scope>NUCLEOTIDE SEQUENCE</scope>
    <source>
        <strain evidence="1">CL356</strain>
    </source>
</reference>
<evidence type="ECO:0000313" key="2">
    <source>
        <dbReference type="Proteomes" id="UP000789525"/>
    </source>
</evidence>
<name>A0ACA9QA76_9GLOM</name>
<dbReference type="Proteomes" id="UP000789525">
    <property type="component" value="Unassembled WGS sequence"/>
</dbReference>
<sequence length="44" mass="4853">VKNVDAIKERKKGESPKNAVDAPVLIPGGIFRKPEFSLGPETYR</sequence>
<keyword evidence="2" id="KW-1185">Reference proteome</keyword>
<feature type="non-terminal residue" evidence="1">
    <location>
        <position position="1"/>
    </location>
</feature>
<dbReference type="EMBL" id="CAJVPT010047716">
    <property type="protein sequence ID" value="CAG8740600.1"/>
    <property type="molecule type" value="Genomic_DNA"/>
</dbReference>
<gene>
    <name evidence="1" type="ORF">ACOLOM_LOCUS12155</name>
</gene>
<comment type="caution">
    <text evidence="1">The sequence shown here is derived from an EMBL/GenBank/DDBJ whole genome shotgun (WGS) entry which is preliminary data.</text>
</comment>
<accession>A0ACA9QA76</accession>